<evidence type="ECO:0000313" key="3">
    <source>
        <dbReference type="Proteomes" id="UP000304951"/>
    </source>
</evidence>
<evidence type="ECO:0000313" key="2">
    <source>
        <dbReference type="EMBL" id="THV63488.1"/>
    </source>
</evidence>
<dbReference type="EMBL" id="QZAF01001235">
    <property type="protein sequence ID" value="THV63488.1"/>
    <property type="molecule type" value="Genomic_DNA"/>
</dbReference>
<sequence length="192" mass="21356">MVVLKEQVISLESTLDEVTTTAKRRAVRIPSIVVTNSALAFAIGLRESFVDFFAKYEEKIAYVDLLEILDKLSPRYRVKMNDGHDIDSLKVLIKRYYALDASFARANSYPKTSDNPRCPKNTSTIGLGSSPSGNCGRSFSNPPKPRTNDTRPNTKHTFARYPKRKNKTINLAAVEVPTKNASSTAATNLENK</sequence>
<evidence type="ECO:0000256" key="1">
    <source>
        <dbReference type="SAM" id="MobiDB-lite"/>
    </source>
</evidence>
<reference evidence="2 3" key="1">
    <citation type="submission" date="2018-10" db="EMBL/GenBank/DDBJ databases">
        <title>Fifty Aureobasidium pullulans genomes reveal a recombining polyextremotolerant generalist.</title>
        <authorList>
            <person name="Gostincar C."/>
            <person name="Turk M."/>
            <person name="Zajc J."/>
            <person name="Gunde-Cimerman N."/>
        </authorList>
    </citation>
    <scope>NUCLEOTIDE SEQUENCE [LARGE SCALE GENOMIC DNA]</scope>
    <source>
        <strain evidence="2 3">EXF-11900</strain>
    </source>
</reference>
<feature type="compositionally biased region" description="Polar residues" evidence="1">
    <location>
        <begin position="109"/>
        <end position="141"/>
    </location>
</feature>
<accession>A0A4S8RX50</accession>
<protein>
    <submittedName>
        <fullName evidence="2">Uncharacterized protein</fullName>
    </submittedName>
</protein>
<proteinExistence type="predicted"/>
<gene>
    <name evidence="2" type="ORF">D6D28_10639</name>
</gene>
<comment type="caution">
    <text evidence="2">The sequence shown here is derived from an EMBL/GenBank/DDBJ whole genome shotgun (WGS) entry which is preliminary data.</text>
</comment>
<name>A0A4S8RX50_AURPU</name>
<feature type="region of interest" description="Disordered" evidence="1">
    <location>
        <begin position="109"/>
        <end position="157"/>
    </location>
</feature>
<organism evidence="2 3">
    <name type="scientific">Aureobasidium pullulans</name>
    <name type="common">Black yeast</name>
    <name type="synonym">Pullularia pullulans</name>
    <dbReference type="NCBI Taxonomy" id="5580"/>
    <lineage>
        <taxon>Eukaryota</taxon>
        <taxon>Fungi</taxon>
        <taxon>Dikarya</taxon>
        <taxon>Ascomycota</taxon>
        <taxon>Pezizomycotina</taxon>
        <taxon>Dothideomycetes</taxon>
        <taxon>Dothideomycetidae</taxon>
        <taxon>Dothideales</taxon>
        <taxon>Saccotheciaceae</taxon>
        <taxon>Aureobasidium</taxon>
    </lineage>
</organism>
<dbReference type="AlphaFoldDB" id="A0A4S8RX50"/>
<dbReference type="Proteomes" id="UP000304951">
    <property type="component" value="Unassembled WGS sequence"/>
</dbReference>